<evidence type="ECO:0000256" key="4">
    <source>
        <dbReference type="ARBA" id="ARBA00022692"/>
    </source>
</evidence>
<evidence type="ECO:0000256" key="11">
    <source>
        <dbReference type="RuleBase" id="RU000679"/>
    </source>
</evidence>
<evidence type="ECO:0000313" key="14">
    <source>
        <dbReference type="Proteomes" id="UP000278807"/>
    </source>
</evidence>
<protein>
    <submittedName>
        <fullName evidence="15">Amiloride-sensitive sodium channel</fullName>
    </submittedName>
</protein>
<evidence type="ECO:0000256" key="8">
    <source>
        <dbReference type="ARBA" id="ARBA00023136"/>
    </source>
</evidence>
<name>A0A0R3TJX9_RODNA</name>
<dbReference type="GO" id="GO:0005886">
    <property type="term" value="C:plasma membrane"/>
    <property type="evidence" value="ECO:0007669"/>
    <property type="project" value="TreeGrafter"/>
</dbReference>
<dbReference type="PANTHER" id="PTHR11690">
    <property type="entry name" value="AMILORIDE-SENSITIVE SODIUM CHANNEL-RELATED"/>
    <property type="match status" value="1"/>
</dbReference>
<evidence type="ECO:0000256" key="3">
    <source>
        <dbReference type="ARBA" id="ARBA00022461"/>
    </source>
</evidence>
<dbReference type="Proteomes" id="UP000278807">
    <property type="component" value="Unassembled WGS sequence"/>
</dbReference>
<evidence type="ECO:0000256" key="7">
    <source>
        <dbReference type="ARBA" id="ARBA00023065"/>
    </source>
</evidence>
<keyword evidence="7 11" id="KW-0406">Ion transport</keyword>
<evidence type="ECO:0000256" key="10">
    <source>
        <dbReference type="ARBA" id="ARBA00023303"/>
    </source>
</evidence>
<keyword evidence="9 11" id="KW-0739">Sodium transport</keyword>
<comment type="subcellular location">
    <subcellularLocation>
        <location evidence="1">Membrane</location>
        <topology evidence="1">Multi-pass membrane protein</topology>
    </subcellularLocation>
</comment>
<keyword evidence="3 11" id="KW-0894">Sodium channel</keyword>
<evidence type="ECO:0000256" key="1">
    <source>
        <dbReference type="ARBA" id="ARBA00004141"/>
    </source>
</evidence>
<feature type="transmembrane region" description="Helical" evidence="12">
    <location>
        <begin position="106"/>
        <end position="127"/>
    </location>
</feature>
<dbReference type="Gene3D" id="2.60.470.10">
    <property type="entry name" value="Acid-sensing ion channels like domains"/>
    <property type="match status" value="1"/>
</dbReference>
<keyword evidence="6" id="KW-0915">Sodium</keyword>
<keyword evidence="5 12" id="KW-1133">Transmembrane helix</keyword>
<keyword evidence="8 12" id="KW-0472">Membrane</keyword>
<evidence type="ECO:0000256" key="2">
    <source>
        <dbReference type="ARBA" id="ARBA00022448"/>
    </source>
</evidence>
<proteinExistence type="inferred from homology"/>
<evidence type="ECO:0000313" key="13">
    <source>
        <dbReference type="EMBL" id="VDO03282.1"/>
    </source>
</evidence>
<evidence type="ECO:0000256" key="5">
    <source>
        <dbReference type="ARBA" id="ARBA00022989"/>
    </source>
</evidence>
<dbReference type="STRING" id="102285.A0A0R3TJX9"/>
<dbReference type="Pfam" id="PF00858">
    <property type="entry name" value="ASC"/>
    <property type="match status" value="1"/>
</dbReference>
<gene>
    <name evidence="13" type="ORF">HNAJ_LOCUS7422</name>
</gene>
<evidence type="ECO:0000256" key="9">
    <source>
        <dbReference type="ARBA" id="ARBA00023201"/>
    </source>
</evidence>
<keyword evidence="14" id="KW-1185">Reference proteome</keyword>
<dbReference type="InterPro" id="IPR001873">
    <property type="entry name" value="ENaC"/>
</dbReference>
<dbReference type="Gene3D" id="1.10.287.770">
    <property type="entry name" value="YojJ-like"/>
    <property type="match status" value="1"/>
</dbReference>
<keyword evidence="2 11" id="KW-0813">Transport</keyword>
<comment type="similarity">
    <text evidence="11">Belongs to the amiloride-sensitive sodium channel (TC 1.A.6) family.</text>
</comment>
<reference evidence="13 14" key="2">
    <citation type="submission" date="2018-11" db="EMBL/GenBank/DDBJ databases">
        <authorList>
            <consortium name="Pathogen Informatics"/>
        </authorList>
    </citation>
    <scope>NUCLEOTIDE SEQUENCE [LARGE SCALE GENOMIC DNA]</scope>
</reference>
<evidence type="ECO:0000313" key="15">
    <source>
        <dbReference type="WBParaSite" id="HNAJ_0000742601-mRNA-1"/>
    </source>
</evidence>
<organism evidence="15">
    <name type="scientific">Rodentolepis nana</name>
    <name type="common">Dwarf tapeworm</name>
    <name type="synonym">Hymenolepis nana</name>
    <dbReference type="NCBI Taxonomy" id="102285"/>
    <lineage>
        <taxon>Eukaryota</taxon>
        <taxon>Metazoa</taxon>
        <taxon>Spiralia</taxon>
        <taxon>Lophotrochozoa</taxon>
        <taxon>Platyhelminthes</taxon>
        <taxon>Cestoda</taxon>
        <taxon>Eucestoda</taxon>
        <taxon>Cyclophyllidea</taxon>
        <taxon>Hymenolepididae</taxon>
        <taxon>Rodentolepis</taxon>
    </lineage>
</organism>
<keyword evidence="10 11" id="KW-0407">Ion channel</keyword>
<keyword evidence="4 11" id="KW-0812">Transmembrane</keyword>
<evidence type="ECO:0000256" key="12">
    <source>
        <dbReference type="SAM" id="Phobius"/>
    </source>
</evidence>
<dbReference type="WBParaSite" id="HNAJ_0000742601-mRNA-1">
    <property type="protein sequence ID" value="HNAJ_0000742601-mRNA-1"/>
    <property type="gene ID" value="HNAJ_0000742601"/>
</dbReference>
<accession>A0A0R3TJX9</accession>
<sequence length="686" mass="79091">MNNRGQGIKNFSTANRDQMTADRANVEDGRYFACSNLDNQLTSDYSRIANYTAQRPEFYNSKKGKKNQRLIYVAAACGASFLRFSRRSTMHGLNHLSQARTAQRRLFWLCISIAALFGFFFNMFFLVEKYVQVPVLTNVLHDSDNFIYPDVTFCTINPIYFPPEGTTEFERMSSAIEKFKEFKRSNHPHVHRLELADYLFVERNTYYVHPKWLTIVECQYMQTPCSYKHFDEKILWPYGACYTFNATKMLNNMTREIITRNRFNRFRPDFKIIVYKALDMPEKFRMDPHGSVNVPSGVLLMIHEPGTYPHIGHSSIVDECTQIELRMTYVKHLAKLGKCVPEREYISYVNTATNKSQIFLSSQPDCLDAAVQTALAENCGCQMHTMPVMYKYHHLPFCFSDALNFTFIENCFSNVANTVDRKHCFRDVCEHFTIDRVVAHAKFPAIEERHTYYNWLHLLARLEEREEAQYKGKSDIAKLALNADFTVNPNLTIKEVLVSGNTSLLNLDFVNRNFMMLRIVPASLFMDRVEETEEYPFSRLLSDIGGCVGLWIGASLITLFEFADLILDCVDLGNIGFPNVDELPAHDYPKSRPKFINSNEKGLSVCEKSNLLQSNQTLPTLPQTATNEELLIHQSKDQTVIGNDQSHPEIGNNVTSVKMIPLFYLPNHQFQEQKQNSPCMKMSNPV</sequence>
<dbReference type="GO" id="GO:0015280">
    <property type="term" value="F:ligand-gated sodium channel activity"/>
    <property type="evidence" value="ECO:0007669"/>
    <property type="project" value="TreeGrafter"/>
</dbReference>
<dbReference type="PRINTS" id="PR01078">
    <property type="entry name" value="AMINACHANNEL"/>
</dbReference>
<evidence type="ECO:0000256" key="6">
    <source>
        <dbReference type="ARBA" id="ARBA00023053"/>
    </source>
</evidence>
<reference evidence="15" key="1">
    <citation type="submission" date="2017-02" db="UniProtKB">
        <authorList>
            <consortium name="WormBaseParasite"/>
        </authorList>
    </citation>
    <scope>IDENTIFICATION</scope>
</reference>
<dbReference type="OrthoDB" id="6021021at2759"/>
<dbReference type="EMBL" id="UZAE01012049">
    <property type="protein sequence ID" value="VDO03282.1"/>
    <property type="molecule type" value="Genomic_DNA"/>
</dbReference>
<dbReference type="AlphaFoldDB" id="A0A0R3TJX9"/>